<proteinExistence type="predicted"/>
<gene>
    <name evidence="1" type="ORF">ACFSYC_14280</name>
</gene>
<dbReference type="InterPro" id="IPR047715">
    <property type="entry name" value="EboA_dom"/>
</dbReference>
<keyword evidence="2" id="KW-1185">Reference proteome</keyword>
<reference evidence="2" key="1">
    <citation type="journal article" date="2019" name="Int. J. Syst. Evol. Microbiol.">
        <title>The Global Catalogue of Microorganisms (GCM) 10K type strain sequencing project: providing services to taxonomists for standard genome sequencing and annotation.</title>
        <authorList>
            <consortium name="The Broad Institute Genomics Platform"/>
            <consortium name="The Broad Institute Genome Sequencing Center for Infectious Disease"/>
            <person name="Wu L."/>
            <person name="Ma J."/>
        </authorList>
    </citation>
    <scope>NUCLEOTIDE SEQUENCE [LARGE SCALE GENOMIC DNA]</scope>
    <source>
        <strain evidence="2">KCTC 52232</strain>
    </source>
</reference>
<sequence>MTALQSILKVIIRANTTNTVMDWLDETRPLNTAFAVTPRKTGKSIITVTEEQVHQLDTLAPGFTVEGWSIDRLIRVYLLVGADSRDKEAYFGVVENLFLAAEMGELVSLYSALPVLPYPELWVKRCAEGIRSNIGDVLEAIMYHNPYPAKHLEQAAWNQLVLKAFFTDKDINKIIGIDERANQDLAHIISDYAHERWAAGRETNPKQWRLVGPFLDDQFFADIKKLFEDGKLVDRKAAALAISQSNYQPAKALLDKYPELIAAIQNNELSWDTLTGQ</sequence>
<evidence type="ECO:0000313" key="2">
    <source>
        <dbReference type="Proteomes" id="UP001597601"/>
    </source>
</evidence>
<dbReference type="NCBIfam" id="NF035938">
    <property type="entry name" value="EboA_domain"/>
    <property type="match status" value="1"/>
</dbReference>
<dbReference type="Proteomes" id="UP001597601">
    <property type="component" value="Unassembled WGS sequence"/>
</dbReference>
<dbReference type="EMBL" id="JBHUON010000018">
    <property type="protein sequence ID" value="MFD2865864.1"/>
    <property type="molecule type" value="Genomic_DNA"/>
</dbReference>
<name>A0ABW5XS28_9SPHI</name>
<accession>A0ABW5XS28</accession>
<dbReference type="RefSeq" id="WP_377128978.1">
    <property type="nucleotide sequence ID" value="NZ_JBHUON010000018.1"/>
</dbReference>
<evidence type="ECO:0000313" key="1">
    <source>
        <dbReference type="EMBL" id="MFD2865864.1"/>
    </source>
</evidence>
<organism evidence="1 2">
    <name type="scientific">Mucilaginibacter antarcticus</name>
    <dbReference type="NCBI Taxonomy" id="1855725"/>
    <lineage>
        <taxon>Bacteria</taxon>
        <taxon>Pseudomonadati</taxon>
        <taxon>Bacteroidota</taxon>
        <taxon>Sphingobacteriia</taxon>
        <taxon>Sphingobacteriales</taxon>
        <taxon>Sphingobacteriaceae</taxon>
        <taxon>Mucilaginibacter</taxon>
    </lineage>
</organism>
<protein>
    <submittedName>
        <fullName evidence="1">EboA domain-containing protein</fullName>
    </submittedName>
</protein>
<comment type="caution">
    <text evidence="1">The sequence shown here is derived from an EMBL/GenBank/DDBJ whole genome shotgun (WGS) entry which is preliminary data.</text>
</comment>